<reference evidence="3" key="3">
    <citation type="submission" date="2025-04" db="UniProtKB">
        <authorList>
            <consortium name="RefSeq"/>
        </authorList>
    </citation>
    <scope>IDENTIFICATION</scope>
    <source>
        <strain evidence="3">CBS 304.34</strain>
    </source>
</reference>
<dbReference type="OrthoDB" id="5279008at2759"/>
<gene>
    <name evidence="1 3" type="ORF">BDZ99DRAFT_457543</name>
</gene>
<dbReference type="EMBL" id="MU003692">
    <property type="protein sequence ID" value="KAF2817979.1"/>
    <property type="molecule type" value="Genomic_DNA"/>
</dbReference>
<dbReference type="AlphaFoldDB" id="A0A6A6ZBA5"/>
<dbReference type="GeneID" id="54459595"/>
<evidence type="ECO:0000313" key="1">
    <source>
        <dbReference type="EMBL" id="KAF2817979.1"/>
    </source>
</evidence>
<organism evidence="1">
    <name type="scientific">Mytilinidion resinicola</name>
    <dbReference type="NCBI Taxonomy" id="574789"/>
    <lineage>
        <taxon>Eukaryota</taxon>
        <taxon>Fungi</taxon>
        <taxon>Dikarya</taxon>
        <taxon>Ascomycota</taxon>
        <taxon>Pezizomycotina</taxon>
        <taxon>Dothideomycetes</taxon>
        <taxon>Pleosporomycetidae</taxon>
        <taxon>Mytilinidiales</taxon>
        <taxon>Mytilinidiaceae</taxon>
        <taxon>Mytilinidion</taxon>
    </lineage>
</organism>
<protein>
    <recommendedName>
        <fullName evidence="4">F-box domain-containing protein</fullName>
    </recommendedName>
</protein>
<dbReference type="RefSeq" id="XP_033584943.1">
    <property type="nucleotide sequence ID" value="XM_033718702.1"/>
</dbReference>
<keyword evidence="2" id="KW-1185">Reference proteome</keyword>
<reference evidence="1 3" key="1">
    <citation type="journal article" date="2020" name="Stud. Mycol.">
        <title>101 Dothideomycetes genomes: a test case for predicting lifestyles and emergence of pathogens.</title>
        <authorList>
            <person name="Haridas S."/>
            <person name="Albert R."/>
            <person name="Binder M."/>
            <person name="Bloem J."/>
            <person name="Labutti K."/>
            <person name="Salamov A."/>
            <person name="Andreopoulos B."/>
            <person name="Baker S."/>
            <person name="Barry K."/>
            <person name="Bills G."/>
            <person name="Bluhm B."/>
            <person name="Cannon C."/>
            <person name="Castanera R."/>
            <person name="Culley D."/>
            <person name="Daum C."/>
            <person name="Ezra D."/>
            <person name="Gonzalez J."/>
            <person name="Henrissat B."/>
            <person name="Kuo A."/>
            <person name="Liang C."/>
            <person name="Lipzen A."/>
            <person name="Lutzoni F."/>
            <person name="Magnuson J."/>
            <person name="Mondo S."/>
            <person name="Nolan M."/>
            <person name="Ohm R."/>
            <person name="Pangilinan J."/>
            <person name="Park H.-J."/>
            <person name="Ramirez L."/>
            <person name="Alfaro M."/>
            <person name="Sun H."/>
            <person name="Tritt A."/>
            <person name="Yoshinaga Y."/>
            <person name="Zwiers L.-H."/>
            <person name="Turgeon B."/>
            <person name="Goodwin S."/>
            <person name="Spatafora J."/>
            <person name="Crous P."/>
            <person name="Grigoriev I."/>
        </authorList>
    </citation>
    <scope>NUCLEOTIDE SEQUENCE</scope>
    <source>
        <strain evidence="1 3">CBS 304.34</strain>
    </source>
</reference>
<name>A0A6A6ZBA5_9PEZI</name>
<evidence type="ECO:0008006" key="4">
    <source>
        <dbReference type="Google" id="ProtNLM"/>
    </source>
</evidence>
<evidence type="ECO:0000313" key="2">
    <source>
        <dbReference type="Proteomes" id="UP000504636"/>
    </source>
</evidence>
<evidence type="ECO:0000313" key="3">
    <source>
        <dbReference type="RefSeq" id="XP_033584943.1"/>
    </source>
</evidence>
<accession>A0A6A6ZBA5</accession>
<dbReference type="Proteomes" id="UP000504636">
    <property type="component" value="Unplaced"/>
</dbReference>
<proteinExistence type="predicted"/>
<sequence length="488" mass="56525">MTSSLELLPQELLEEVCLYGTLEDLRALRLASRELRRKSIYIFGSRYLHSVSAMISPSSLNAIQEIAGREELQQHVQDVTIGPERLSSNLPVEPLRTSYKARLAAQNEFESRGDDHRLLAAIFASLPNLRWIRVGPWGQMCYDPYFRPKLSIGAKEIKKTYFRPSKADHSTLKVLQQFHNYDNDHAYREFGVVFKALRASGISRPLLDLHLCARDPHVEKYEVPQREPFDLDSRDWKAVHPLLRAVHISLLRWEHRFSLPWLQQFLPVLPEHLEQIIIEHYFNAVHDGQGRVNSLHLLSQGNLPNLTRLVVDFYYAPEEKDLNALLKMLSPSLETLVLSQFHWGYRSDASWHGIFRTIMGMKSLRAVHLYELEAFGSQPGIPSDKIVHKCFPEYDREHRTKNDSIPRFGPEGEEWKFCDEGRAVDLYGQAEIQEELGYAIAHGKWHLTCDEWGHSTHFMVWFRTKPGKAMQAEGHSIYNGERPIWKTA</sequence>
<reference evidence="3" key="2">
    <citation type="submission" date="2020-04" db="EMBL/GenBank/DDBJ databases">
        <authorList>
            <consortium name="NCBI Genome Project"/>
        </authorList>
    </citation>
    <scope>NUCLEOTIDE SEQUENCE</scope>
    <source>
        <strain evidence="3">CBS 304.34</strain>
    </source>
</reference>